<gene>
    <name evidence="2" type="ORF">SAMN05444171_0730</name>
</gene>
<proteinExistence type="predicted"/>
<evidence type="ECO:0008006" key="4">
    <source>
        <dbReference type="Google" id="ProtNLM"/>
    </source>
</evidence>
<evidence type="ECO:0000256" key="1">
    <source>
        <dbReference type="SAM" id="MobiDB-lite"/>
    </source>
</evidence>
<dbReference type="EMBL" id="FNTI01000001">
    <property type="protein sequence ID" value="SEC13329.1"/>
    <property type="molecule type" value="Genomic_DNA"/>
</dbReference>
<protein>
    <recommendedName>
        <fullName evidence="4">DUF3606 domain-containing protein</fullName>
    </recommendedName>
</protein>
<dbReference type="RefSeq" id="WP_074815665.1">
    <property type="nucleotide sequence ID" value="NZ_FNTI01000001.1"/>
</dbReference>
<reference evidence="2 3" key="1">
    <citation type="submission" date="2016-10" db="EMBL/GenBank/DDBJ databases">
        <authorList>
            <person name="de Groot N.N."/>
        </authorList>
    </citation>
    <scope>NUCLEOTIDE SEQUENCE [LARGE SCALE GENOMIC DNA]</scope>
    <source>
        <strain evidence="2 3">GAS522</strain>
    </source>
</reference>
<dbReference type="OrthoDB" id="8238029at2"/>
<accession>A0A1M7LDB0</accession>
<name>A0A1M7LDB0_9BRAD</name>
<evidence type="ECO:0000313" key="3">
    <source>
        <dbReference type="Proteomes" id="UP000183208"/>
    </source>
</evidence>
<dbReference type="Proteomes" id="UP000183208">
    <property type="component" value="Unassembled WGS sequence"/>
</dbReference>
<dbReference type="Pfam" id="PF12244">
    <property type="entry name" value="DUF3606"/>
    <property type="match status" value="2"/>
</dbReference>
<evidence type="ECO:0000313" key="2">
    <source>
        <dbReference type="EMBL" id="SEC13329.1"/>
    </source>
</evidence>
<dbReference type="AlphaFoldDB" id="A0A1M7LDB0"/>
<feature type="region of interest" description="Disordered" evidence="1">
    <location>
        <begin position="116"/>
        <end position="149"/>
    </location>
</feature>
<dbReference type="InterPro" id="IPR022037">
    <property type="entry name" value="DUF3606"/>
</dbReference>
<organism evidence="2 3">
    <name type="scientific">Bradyrhizobium lablabi</name>
    <dbReference type="NCBI Taxonomy" id="722472"/>
    <lineage>
        <taxon>Bacteria</taxon>
        <taxon>Pseudomonadati</taxon>
        <taxon>Pseudomonadota</taxon>
        <taxon>Alphaproteobacteria</taxon>
        <taxon>Hyphomicrobiales</taxon>
        <taxon>Nitrobacteraceae</taxon>
        <taxon>Bradyrhizobium</taxon>
    </lineage>
</organism>
<sequence length="149" mass="16351">MADDKKKRGGMDRALIALSEAYEVAYWSKKLKITPAKLKAAVKKVGQSAKKVEAYIKLQKHKAADRALIALSQPYEVRYWSKKFKVTPAKLKAAVGAVGHSSKKVGEYLTGKKANKKKAAKKAVKKTAKKAAKKTAKKAAKKRKKKKAA</sequence>